<evidence type="ECO:0000313" key="9">
    <source>
        <dbReference type="EMBL" id="QWZ09610.1"/>
    </source>
</evidence>
<evidence type="ECO:0000256" key="6">
    <source>
        <dbReference type="SAM" id="MobiDB-lite"/>
    </source>
</evidence>
<organism evidence="9 10">
    <name type="scientific">Nocardioides panacis</name>
    <dbReference type="NCBI Taxonomy" id="2849501"/>
    <lineage>
        <taxon>Bacteria</taxon>
        <taxon>Bacillati</taxon>
        <taxon>Actinomycetota</taxon>
        <taxon>Actinomycetes</taxon>
        <taxon>Propionibacteriales</taxon>
        <taxon>Nocardioidaceae</taxon>
        <taxon>Nocardioides</taxon>
    </lineage>
</organism>
<keyword evidence="4 7" id="KW-1133">Transmembrane helix</keyword>
<evidence type="ECO:0000256" key="5">
    <source>
        <dbReference type="PROSITE-ProRule" id="PRU00169"/>
    </source>
</evidence>
<evidence type="ECO:0000256" key="4">
    <source>
        <dbReference type="ARBA" id="ARBA00022989"/>
    </source>
</evidence>
<evidence type="ECO:0000313" key="10">
    <source>
        <dbReference type="Proteomes" id="UP000683575"/>
    </source>
</evidence>
<keyword evidence="3 9" id="KW-0808">Transferase</keyword>
<dbReference type="RefSeq" id="WP_216941456.1">
    <property type="nucleotide sequence ID" value="NZ_CP077062.1"/>
</dbReference>
<feature type="domain" description="Response regulatory" evidence="8">
    <location>
        <begin position="22"/>
        <end position="137"/>
    </location>
</feature>
<comment type="subcellular location">
    <subcellularLocation>
        <location evidence="1">Membrane</location>
        <topology evidence="1">Multi-pass membrane protein</topology>
    </subcellularLocation>
</comment>
<dbReference type="Pfam" id="PF00072">
    <property type="entry name" value="Response_reg"/>
    <property type="match status" value="1"/>
</dbReference>
<comment type="caution">
    <text evidence="5">Lacks conserved residue(s) required for the propagation of feature annotation.</text>
</comment>
<proteinExistence type="predicted"/>
<dbReference type="CDD" id="cd06423">
    <property type="entry name" value="CESA_like"/>
    <property type="match status" value="1"/>
</dbReference>
<dbReference type="Proteomes" id="UP000683575">
    <property type="component" value="Chromosome"/>
</dbReference>
<feature type="transmembrane region" description="Helical" evidence="7">
    <location>
        <begin position="371"/>
        <end position="389"/>
    </location>
</feature>
<dbReference type="EC" id="2.4.-.-" evidence="9"/>
<keyword evidence="7" id="KW-0812">Transmembrane</keyword>
<dbReference type="GO" id="GO:0016757">
    <property type="term" value="F:glycosyltransferase activity"/>
    <property type="evidence" value="ECO:0007669"/>
    <property type="project" value="UniProtKB-KW"/>
</dbReference>
<dbReference type="GO" id="GO:0000160">
    <property type="term" value="P:phosphorelay signal transduction system"/>
    <property type="evidence" value="ECO:0007669"/>
    <property type="project" value="InterPro"/>
</dbReference>
<dbReference type="EMBL" id="CP077062">
    <property type="protein sequence ID" value="QWZ09610.1"/>
    <property type="molecule type" value="Genomic_DNA"/>
</dbReference>
<sequence length="797" mass="86671">MTSRPLSTPDQTPDETPGQPLSTVLLVDDSPFADEARAALRACGFVVVDRRPGEHPLAAFSRLRPDVVVASVGGHGPDGLDLLRRLREARPGRTVPVLLLTSGDEEEVLTGLALGADDCLPPSVSGVELAARVRSKTARPPVPASLVSRDLRTGLLSETTFVDEAGRELERGLRARRNGGLGIVELQEMPRLLDRFGGGAATQIATQVTELIADSPEGLERAGVDRDGRLLLLLPESGPQEVERRLGALARRIAATRFALGNEDVVRVTPVTGWTSFATASSGAQLRDRALSAVRVAGDHLDLLPVEWTPSLEPATDPDRRGPGRLRRSAATVGNRLRLPAQFLLTLVLGVGLPFLGYLALGAVGWDVSGIAYWVVMAALLVTAGAIWLEGFYALDPQRPPDEPGAPHPGATAVIAAYLPNEAATIVDTVEAFQRVEYPGPFQILVAYNTPHPMAVEDELWEMARLDPRILPLKVENSTSKAQNVNAAMSHVTGEFVGMFDADHHPEPGAFQRAWRWLSNGYDVVQGHCVIRNGDASLVARTVAVEFESIYAVSHPGRAALHGFGLFGGSNGYWRTSLLAETRMHGSMLTEDIDSTLRVLAAGAKIASDPALISYELAPTNVTSLWKQRARWAQGWFQVSRKHLRLTIASPHLSLRQKGGLAFLLGWREIYPWLSLQMFPVLAYTAYREGGITQLDWLAPALLLTTLFTLAVGPAQTLFAWRLAVPEIRERSSWFWSHLLVSSVVYTEWKNIIGRIAQVKELVGEAQWNVTPRSAGTTDRSTDRSTDTARDHQEVSA</sequence>
<name>A0A975T0Y6_9ACTN</name>
<feature type="compositionally biased region" description="Basic and acidic residues" evidence="6">
    <location>
        <begin position="780"/>
        <end position="797"/>
    </location>
</feature>
<keyword evidence="2 9" id="KW-0328">Glycosyltransferase</keyword>
<dbReference type="KEGG" id="nps:KRR39_07665"/>
<reference evidence="9" key="1">
    <citation type="submission" date="2021-06" db="EMBL/GenBank/DDBJ databases">
        <title>Complete genome sequence of Nocardioides sp. G188.</title>
        <authorList>
            <person name="Im W.-T."/>
        </authorList>
    </citation>
    <scope>NUCLEOTIDE SEQUENCE</scope>
    <source>
        <strain evidence="9">G188</strain>
    </source>
</reference>
<gene>
    <name evidence="9" type="ORF">KRR39_07665</name>
</gene>
<feature type="transmembrane region" description="Helical" evidence="7">
    <location>
        <begin position="343"/>
        <end position="365"/>
    </location>
</feature>
<dbReference type="Pfam" id="PF13641">
    <property type="entry name" value="Glyco_tranf_2_3"/>
    <property type="match status" value="1"/>
</dbReference>
<accession>A0A975T0Y6</accession>
<evidence type="ECO:0000256" key="1">
    <source>
        <dbReference type="ARBA" id="ARBA00004141"/>
    </source>
</evidence>
<dbReference type="AlphaFoldDB" id="A0A975T0Y6"/>
<evidence type="ECO:0000259" key="8">
    <source>
        <dbReference type="PROSITE" id="PS50110"/>
    </source>
</evidence>
<dbReference type="PROSITE" id="PS50110">
    <property type="entry name" value="RESPONSE_REGULATORY"/>
    <property type="match status" value="1"/>
</dbReference>
<dbReference type="PANTHER" id="PTHR43867">
    <property type="entry name" value="CELLULOSE SYNTHASE CATALYTIC SUBUNIT A [UDP-FORMING]"/>
    <property type="match status" value="1"/>
</dbReference>
<evidence type="ECO:0000256" key="2">
    <source>
        <dbReference type="ARBA" id="ARBA00022676"/>
    </source>
</evidence>
<dbReference type="InterPro" id="IPR050321">
    <property type="entry name" value="Glycosyltr_2/OpgH_subfam"/>
</dbReference>
<dbReference type="GO" id="GO:0016020">
    <property type="term" value="C:membrane"/>
    <property type="evidence" value="ECO:0007669"/>
    <property type="project" value="UniProtKB-SubCell"/>
</dbReference>
<feature type="region of interest" description="Disordered" evidence="6">
    <location>
        <begin position="772"/>
        <end position="797"/>
    </location>
</feature>
<evidence type="ECO:0000256" key="7">
    <source>
        <dbReference type="SAM" id="Phobius"/>
    </source>
</evidence>
<dbReference type="InterPro" id="IPR001789">
    <property type="entry name" value="Sig_transdc_resp-reg_receiver"/>
</dbReference>
<dbReference type="PANTHER" id="PTHR43867:SF2">
    <property type="entry name" value="CELLULOSE SYNTHASE CATALYTIC SUBUNIT A [UDP-FORMING]"/>
    <property type="match status" value="1"/>
</dbReference>
<dbReference type="SMART" id="SM00448">
    <property type="entry name" value="REC"/>
    <property type="match status" value="1"/>
</dbReference>
<keyword evidence="7" id="KW-0472">Membrane</keyword>
<evidence type="ECO:0000256" key="3">
    <source>
        <dbReference type="ARBA" id="ARBA00022679"/>
    </source>
</evidence>
<feature type="compositionally biased region" description="Polar residues" evidence="6">
    <location>
        <begin position="1"/>
        <end position="11"/>
    </location>
</feature>
<keyword evidence="10" id="KW-1185">Reference proteome</keyword>
<protein>
    <submittedName>
        <fullName evidence="9">Glycosyltransferase</fullName>
        <ecNumber evidence="9">2.4.-.-</ecNumber>
    </submittedName>
</protein>
<feature type="region of interest" description="Disordered" evidence="6">
    <location>
        <begin position="1"/>
        <end position="20"/>
    </location>
</feature>